<dbReference type="Proteomes" id="UP000053989">
    <property type="component" value="Unassembled WGS sequence"/>
</dbReference>
<dbReference type="HOGENOM" id="CLU_017290_6_1_1"/>
<organism evidence="5 6">
    <name type="scientific">Scleroderma citrinum Foug A</name>
    <dbReference type="NCBI Taxonomy" id="1036808"/>
    <lineage>
        <taxon>Eukaryota</taxon>
        <taxon>Fungi</taxon>
        <taxon>Dikarya</taxon>
        <taxon>Basidiomycota</taxon>
        <taxon>Agaricomycotina</taxon>
        <taxon>Agaricomycetes</taxon>
        <taxon>Agaricomycetidae</taxon>
        <taxon>Boletales</taxon>
        <taxon>Sclerodermatineae</taxon>
        <taxon>Sclerodermataceae</taxon>
        <taxon>Scleroderma</taxon>
    </lineage>
</organism>
<dbReference type="InterPro" id="IPR014746">
    <property type="entry name" value="Gln_synth/guanido_kin_cat_dom"/>
</dbReference>
<dbReference type="PANTHER" id="PTHR43785">
    <property type="entry name" value="GAMMA-GLUTAMYLPUTRESCINE SYNTHETASE"/>
    <property type="match status" value="1"/>
</dbReference>
<dbReference type="SMART" id="SM01230">
    <property type="entry name" value="Gln-synt_C"/>
    <property type="match status" value="1"/>
</dbReference>
<dbReference type="InterPro" id="IPR008146">
    <property type="entry name" value="Gln_synth_cat_dom"/>
</dbReference>
<evidence type="ECO:0000259" key="4">
    <source>
        <dbReference type="PROSITE" id="PS51987"/>
    </source>
</evidence>
<dbReference type="OrthoDB" id="3364440at2759"/>
<accession>A0A0C3E9Y2</accession>
<evidence type="ECO:0000256" key="2">
    <source>
        <dbReference type="PROSITE-ProRule" id="PRU01331"/>
    </source>
</evidence>
<gene>
    <name evidence="5" type="ORF">SCLCIDRAFT_15143</name>
</gene>
<dbReference type="SUPFAM" id="SSF55931">
    <property type="entry name" value="Glutamine synthetase/guanido kinase"/>
    <property type="match status" value="1"/>
</dbReference>
<dbReference type="EMBL" id="KN822026">
    <property type="protein sequence ID" value="KIM64796.1"/>
    <property type="molecule type" value="Genomic_DNA"/>
</dbReference>
<dbReference type="STRING" id="1036808.A0A0C3E9Y2"/>
<protein>
    <recommendedName>
        <fullName evidence="4">GS catalytic domain-containing protein</fullName>
    </recommendedName>
</protein>
<keyword evidence="6" id="KW-1185">Reference proteome</keyword>
<reference evidence="6" key="2">
    <citation type="submission" date="2015-01" db="EMBL/GenBank/DDBJ databases">
        <title>Evolutionary Origins and Diversification of the Mycorrhizal Mutualists.</title>
        <authorList>
            <consortium name="DOE Joint Genome Institute"/>
            <consortium name="Mycorrhizal Genomics Consortium"/>
            <person name="Kohler A."/>
            <person name="Kuo A."/>
            <person name="Nagy L.G."/>
            <person name="Floudas D."/>
            <person name="Copeland A."/>
            <person name="Barry K.W."/>
            <person name="Cichocki N."/>
            <person name="Veneault-Fourrey C."/>
            <person name="LaButti K."/>
            <person name="Lindquist E.A."/>
            <person name="Lipzen A."/>
            <person name="Lundell T."/>
            <person name="Morin E."/>
            <person name="Murat C."/>
            <person name="Riley R."/>
            <person name="Ohm R."/>
            <person name="Sun H."/>
            <person name="Tunlid A."/>
            <person name="Henrissat B."/>
            <person name="Grigoriev I.V."/>
            <person name="Hibbett D.S."/>
            <person name="Martin F."/>
        </authorList>
    </citation>
    <scope>NUCLEOTIDE SEQUENCE [LARGE SCALE GENOMIC DNA]</scope>
    <source>
        <strain evidence="6">Foug A</strain>
    </source>
</reference>
<dbReference type="Pfam" id="PF00120">
    <property type="entry name" value="Gln-synt_C"/>
    <property type="match status" value="1"/>
</dbReference>
<evidence type="ECO:0000313" key="5">
    <source>
        <dbReference type="EMBL" id="KIM64796.1"/>
    </source>
</evidence>
<dbReference type="PANTHER" id="PTHR43785:SF2">
    <property type="entry name" value="TYPE-1 GLUTAMINE SYNTHETASE 1"/>
    <property type="match status" value="1"/>
</dbReference>
<dbReference type="AlphaFoldDB" id="A0A0C3E9Y2"/>
<feature type="domain" description="GS catalytic" evidence="4">
    <location>
        <begin position="131"/>
        <end position="473"/>
    </location>
</feature>
<evidence type="ECO:0000256" key="3">
    <source>
        <dbReference type="RuleBase" id="RU000384"/>
    </source>
</evidence>
<dbReference type="Gene3D" id="3.30.590.10">
    <property type="entry name" value="Glutamine synthetase/guanido kinase, catalytic domain"/>
    <property type="match status" value="1"/>
</dbReference>
<evidence type="ECO:0000313" key="6">
    <source>
        <dbReference type="Proteomes" id="UP000053989"/>
    </source>
</evidence>
<dbReference type="GO" id="GO:0004356">
    <property type="term" value="F:glutamine synthetase activity"/>
    <property type="evidence" value="ECO:0007669"/>
    <property type="project" value="InterPro"/>
</dbReference>
<evidence type="ECO:0000256" key="1">
    <source>
        <dbReference type="ARBA" id="ARBA00022598"/>
    </source>
</evidence>
<sequence length="473" mass="51602">MPTIDFGIKYTPSTVSAGTLSDTTPLEALGIKSIRVQWVDFSGHIHGRILTVSHFYKLLQLSRPGINITKAAFGLVFLNMTKGFFAAGEYLLTIDRSSLRLCGYAPGNASVFGFFEEKEAIGGRLDVPLCPRTNLRRILKYAEEELNIKFLVGFETEFILLKSTNPIEVVNNYSWSRMAAFKTGTPEAKVLEEIADALAKSSIELQMSHSEGAPGQYEVVTGPLSPLEAADALVHTRETIYNIASKHGLHATLAPRLHLDSCGSGAHAHISVHPTTGTSPPSQTHPSLLTTHEYHFLAGLMAHLPSVIAFTLPLPQSYARMLDGIWAGGTWACWGLDHREVPVRIANPSSPHTRNFEVKLVDGTASPYLALAGLLSAGIVGIRDRLALEVECCEERAAAEMSAEERAAKGITKRFPLNVESARQYLLEDRKIGGVIGEDVVEKFVAVNKTLGRVMQPEGEDEAVTIARLIETY</sequence>
<keyword evidence="1" id="KW-0436">Ligase</keyword>
<dbReference type="InParanoid" id="A0A0C3E9Y2"/>
<comment type="similarity">
    <text evidence="2 3">Belongs to the glutamine synthetase family.</text>
</comment>
<reference evidence="5 6" key="1">
    <citation type="submission" date="2014-04" db="EMBL/GenBank/DDBJ databases">
        <authorList>
            <consortium name="DOE Joint Genome Institute"/>
            <person name="Kuo A."/>
            <person name="Kohler A."/>
            <person name="Nagy L.G."/>
            <person name="Floudas D."/>
            <person name="Copeland A."/>
            <person name="Barry K.W."/>
            <person name="Cichocki N."/>
            <person name="Veneault-Fourrey C."/>
            <person name="LaButti K."/>
            <person name="Lindquist E.A."/>
            <person name="Lipzen A."/>
            <person name="Lundell T."/>
            <person name="Morin E."/>
            <person name="Murat C."/>
            <person name="Sun H."/>
            <person name="Tunlid A."/>
            <person name="Henrissat B."/>
            <person name="Grigoriev I.V."/>
            <person name="Hibbett D.S."/>
            <person name="Martin F."/>
            <person name="Nordberg H.P."/>
            <person name="Cantor M.N."/>
            <person name="Hua S.X."/>
        </authorList>
    </citation>
    <scope>NUCLEOTIDE SEQUENCE [LARGE SCALE GENOMIC DNA]</scope>
    <source>
        <strain evidence="5 6">Foug A</strain>
    </source>
</reference>
<name>A0A0C3E9Y2_9AGAM</name>
<dbReference type="PROSITE" id="PS51987">
    <property type="entry name" value="GS_CATALYTIC"/>
    <property type="match status" value="1"/>
</dbReference>
<proteinExistence type="inferred from homology"/>